<dbReference type="AlphaFoldDB" id="A0AAV8RRW6"/>
<keyword evidence="2" id="KW-1185">Reference proteome</keyword>
<evidence type="ECO:0000313" key="1">
    <source>
        <dbReference type="EMBL" id="KAJ8511350.1"/>
    </source>
</evidence>
<proteinExistence type="predicted"/>
<comment type="caution">
    <text evidence="1">The sequence shown here is derived from an EMBL/GenBank/DDBJ whole genome shotgun (WGS) entry which is preliminary data.</text>
</comment>
<protein>
    <submittedName>
        <fullName evidence="1">Uncharacterized protein</fullName>
    </submittedName>
</protein>
<dbReference type="EMBL" id="JAQQAF010000001">
    <property type="protein sequence ID" value="KAJ8511350.1"/>
    <property type="molecule type" value="Genomic_DNA"/>
</dbReference>
<sequence>MRVLRNTLNGYICLFKEETVSSFFSHVFAERHSEIRPSSAEDEPKLFSLTLPQTWEEPVACVVYLPRAVGISRRRKERRGAAHERCLIAPYGVLSVSKRRGSTAICINNTLESFSKVGREECWG</sequence>
<name>A0AAV8RRW6_ENSVE</name>
<gene>
    <name evidence="1" type="ORF">OPV22_001784</name>
</gene>
<organism evidence="1 2">
    <name type="scientific">Ensete ventricosum</name>
    <name type="common">Abyssinian banana</name>
    <name type="synonym">Musa ensete</name>
    <dbReference type="NCBI Taxonomy" id="4639"/>
    <lineage>
        <taxon>Eukaryota</taxon>
        <taxon>Viridiplantae</taxon>
        <taxon>Streptophyta</taxon>
        <taxon>Embryophyta</taxon>
        <taxon>Tracheophyta</taxon>
        <taxon>Spermatophyta</taxon>
        <taxon>Magnoliopsida</taxon>
        <taxon>Liliopsida</taxon>
        <taxon>Zingiberales</taxon>
        <taxon>Musaceae</taxon>
        <taxon>Ensete</taxon>
    </lineage>
</organism>
<reference evidence="1 2" key="1">
    <citation type="submission" date="2022-12" db="EMBL/GenBank/DDBJ databases">
        <title>Chromosome-scale assembly of the Ensete ventricosum genome.</title>
        <authorList>
            <person name="Dussert Y."/>
            <person name="Stocks J."/>
            <person name="Wendawek A."/>
            <person name="Woldeyes F."/>
            <person name="Nichols R.A."/>
            <person name="Borrell J.S."/>
        </authorList>
    </citation>
    <scope>NUCLEOTIDE SEQUENCE [LARGE SCALE GENOMIC DNA]</scope>
    <source>
        <strain evidence="2">cv. Maze</strain>
        <tissue evidence="1">Seeds</tissue>
    </source>
</reference>
<evidence type="ECO:0000313" key="2">
    <source>
        <dbReference type="Proteomes" id="UP001222027"/>
    </source>
</evidence>
<dbReference type="Proteomes" id="UP001222027">
    <property type="component" value="Unassembled WGS sequence"/>
</dbReference>
<accession>A0AAV8RRW6</accession>